<keyword evidence="2" id="KW-1185">Reference proteome</keyword>
<feature type="non-terminal residue" evidence="1">
    <location>
        <position position="458"/>
    </location>
</feature>
<sequence>MPRPAAATRGHNTVGWRPHQQSAVSSTRQPVVLLWHGFMMNSEVWVSHPTWNNILPFRLAEAGFDVWLGNSRGNKYSYKHSRFKPYQREFWDYSIDDIALIDVPACVQFILDMTKAKRLTYIGFSQGTAQMFAALSRNPKLDSQVEHFIALAPAFTPKVLSAHDDDDDDDDNGFHNSVVDYFIKASPSAIYLILGRKCALPITLFWMHALPRRLFVALLDLCLRFLFGWNGHNTSAETKATVYWHLYSFTSVKCIVHWMQIIRTQRLRMYDDRTSVFPITSASQRPLGHHIPIYPLNRISTKITMFHGARDTLSSIDILLNQLARRPNACVAVPEYEHLDFIWSDDVGDKVYTPLLRLLGVNLCQSSATLPYVSQELGGLRAFGIQDARDHLRRALYRHGGRVSNQAATDEPVVASVGEAVAGDSSGDTGSTRNAPQCLTIDTTRMHRESNIGLLLPS</sequence>
<evidence type="ECO:0000313" key="2">
    <source>
        <dbReference type="Proteomes" id="UP001145114"/>
    </source>
</evidence>
<gene>
    <name evidence="1" type="primary">TGL1</name>
    <name evidence="1" type="ORF">EV182_005384</name>
</gene>
<organism evidence="1 2">
    <name type="scientific">Spiromyces aspiralis</name>
    <dbReference type="NCBI Taxonomy" id="68401"/>
    <lineage>
        <taxon>Eukaryota</taxon>
        <taxon>Fungi</taxon>
        <taxon>Fungi incertae sedis</taxon>
        <taxon>Zoopagomycota</taxon>
        <taxon>Kickxellomycotina</taxon>
        <taxon>Kickxellomycetes</taxon>
        <taxon>Kickxellales</taxon>
        <taxon>Kickxellaceae</taxon>
        <taxon>Spiromyces</taxon>
    </lineage>
</organism>
<dbReference type="EC" id="3.1.1.13" evidence="1"/>
<protein>
    <submittedName>
        <fullName evidence="1">Cholesterol esterase</fullName>
        <ecNumber evidence="1">3.1.1.13</ecNumber>
    </submittedName>
</protein>
<comment type="caution">
    <text evidence="1">The sequence shown here is derived from an EMBL/GenBank/DDBJ whole genome shotgun (WGS) entry which is preliminary data.</text>
</comment>
<dbReference type="EMBL" id="JAMZIH010001898">
    <property type="protein sequence ID" value="KAJ1677811.1"/>
    <property type="molecule type" value="Genomic_DNA"/>
</dbReference>
<proteinExistence type="predicted"/>
<evidence type="ECO:0000313" key="1">
    <source>
        <dbReference type="EMBL" id="KAJ1677811.1"/>
    </source>
</evidence>
<accession>A0ACC1HNC9</accession>
<reference evidence="1" key="1">
    <citation type="submission" date="2022-06" db="EMBL/GenBank/DDBJ databases">
        <title>Phylogenomic reconstructions and comparative analyses of Kickxellomycotina fungi.</title>
        <authorList>
            <person name="Reynolds N.K."/>
            <person name="Stajich J.E."/>
            <person name="Barry K."/>
            <person name="Grigoriev I.V."/>
            <person name="Crous P."/>
            <person name="Smith M.E."/>
        </authorList>
    </citation>
    <scope>NUCLEOTIDE SEQUENCE</scope>
    <source>
        <strain evidence="1">RSA 2271</strain>
    </source>
</reference>
<dbReference type="Proteomes" id="UP001145114">
    <property type="component" value="Unassembled WGS sequence"/>
</dbReference>
<name>A0ACC1HNC9_9FUNG</name>
<keyword evidence="1" id="KW-0378">Hydrolase</keyword>